<organism evidence="9 10">
    <name type="scientific">Flammeovirga pacifica</name>
    <dbReference type="NCBI Taxonomy" id="915059"/>
    <lineage>
        <taxon>Bacteria</taxon>
        <taxon>Pseudomonadati</taxon>
        <taxon>Bacteroidota</taxon>
        <taxon>Cytophagia</taxon>
        <taxon>Cytophagales</taxon>
        <taxon>Flammeovirgaceae</taxon>
        <taxon>Flammeovirga</taxon>
    </lineage>
</organism>
<dbReference type="GO" id="GO:0012505">
    <property type="term" value="C:endomembrane system"/>
    <property type="evidence" value="ECO:0007669"/>
    <property type="project" value="UniProtKB-SubCell"/>
</dbReference>
<dbReference type="InterPro" id="IPR053935">
    <property type="entry name" value="VKGC_lumenal_dom"/>
</dbReference>
<evidence type="ECO:0000256" key="1">
    <source>
        <dbReference type="ARBA" id="ARBA00004127"/>
    </source>
</evidence>
<dbReference type="OrthoDB" id="341137at2"/>
<evidence type="ECO:0000259" key="8">
    <source>
        <dbReference type="SMART" id="SM00752"/>
    </source>
</evidence>
<evidence type="ECO:0000256" key="7">
    <source>
        <dbReference type="SAM" id="Phobius"/>
    </source>
</evidence>
<evidence type="ECO:0000313" key="9">
    <source>
        <dbReference type="EMBL" id="OHX65746.1"/>
    </source>
</evidence>
<dbReference type="Proteomes" id="UP000179797">
    <property type="component" value="Unassembled WGS sequence"/>
</dbReference>
<evidence type="ECO:0000313" key="10">
    <source>
        <dbReference type="Proteomes" id="UP000179797"/>
    </source>
</evidence>
<sequence>METKIEEYIHKQVSIAPLVVFRMIFGLMMAGSAIRFWANGWIDSQFIQPSFFFHYYGFSWISPLGDLGMYLIFILMIISAIGITFGAFYRLSALTYFLTFTYVELIDLTNYLNHYYFVSLMAFIMIFLPAHRRFSVDVYRNPETFRTHVSAWTINVVKLQLAIVYFYAGVAKINADWLFRAQPLKLWLASRTDLWIIGPLFKYKWVAYFFSWAGCFYDLFVPFLLANKKTRIYAYLAVIFFHIITSLLFPIGMFPFIMILSTLIFFSDEFHEKIIIALSRFFSTENLDFKVQRGKLNSIPQKIMRASFLLFFILQLSFPFRYALYDDNLFWTEQGFRFSWRVMLMEKSGAATFYVENPENNHRIEITNSDYLTPLQEKMMATQPDFILQYAKYLKEEYKKKGIEFPKVYVDAFVSLNGRSSKRFIDPTIDLTELSDSFLPKEWILPFNG</sequence>
<feature type="transmembrane region" description="Helical" evidence="7">
    <location>
        <begin position="70"/>
        <end position="91"/>
    </location>
</feature>
<proteinExistence type="predicted"/>
<keyword evidence="4 7" id="KW-0472">Membrane</keyword>
<comment type="caution">
    <text evidence="9">The sequence shown here is derived from an EMBL/GenBank/DDBJ whole genome shotgun (WGS) entry which is preliminary data.</text>
</comment>
<evidence type="ECO:0000256" key="2">
    <source>
        <dbReference type="ARBA" id="ARBA00022692"/>
    </source>
</evidence>
<name>A0A1S1YXJ5_FLAPC</name>
<feature type="transmembrane region" description="Helical" evidence="7">
    <location>
        <begin position="12"/>
        <end position="34"/>
    </location>
</feature>
<keyword evidence="5" id="KW-1015">Disulfide bond</keyword>
<reference evidence="9 10" key="1">
    <citation type="journal article" date="2012" name="Int. J. Syst. Evol. Microbiol.">
        <title>Flammeovirga pacifica sp. nov., isolated from deep-sea sediment.</title>
        <authorList>
            <person name="Xu H."/>
            <person name="Fu Y."/>
            <person name="Yang N."/>
            <person name="Ding Z."/>
            <person name="Lai Q."/>
            <person name="Zeng R."/>
        </authorList>
    </citation>
    <scope>NUCLEOTIDE SEQUENCE [LARGE SCALE GENOMIC DNA]</scope>
    <source>
        <strain evidence="10">DSM 24597 / LMG 26175 / WPAGA1</strain>
    </source>
</reference>
<dbReference type="GO" id="GO:0019842">
    <property type="term" value="F:vitamin binding"/>
    <property type="evidence" value="ECO:0007669"/>
    <property type="project" value="TreeGrafter"/>
</dbReference>
<dbReference type="InterPro" id="IPR011020">
    <property type="entry name" value="HTTM-like"/>
</dbReference>
<accession>A0A1S1YXJ5</accession>
<dbReference type="Pfam" id="PF05090">
    <property type="entry name" value="HTTM"/>
    <property type="match status" value="1"/>
</dbReference>
<evidence type="ECO:0000256" key="3">
    <source>
        <dbReference type="ARBA" id="ARBA00022989"/>
    </source>
</evidence>
<feature type="transmembrane region" description="Helical" evidence="7">
    <location>
        <begin position="233"/>
        <end position="266"/>
    </location>
</feature>
<feature type="domain" description="HTTM-like" evidence="8">
    <location>
        <begin position="10"/>
        <end position="270"/>
    </location>
</feature>
<keyword evidence="6" id="KW-0456">Lyase</keyword>
<evidence type="ECO:0000256" key="5">
    <source>
        <dbReference type="ARBA" id="ARBA00023157"/>
    </source>
</evidence>
<gene>
    <name evidence="9" type="ORF">NH26_04970</name>
</gene>
<dbReference type="EMBL" id="JRYR02000001">
    <property type="protein sequence ID" value="OHX65746.1"/>
    <property type="molecule type" value="Genomic_DNA"/>
</dbReference>
<dbReference type="InterPro" id="IPR007782">
    <property type="entry name" value="VKG_COase"/>
</dbReference>
<feature type="transmembrane region" description="Helical" evidence="7">
    <location>
        <begin position="205"/>
        <end position="226"/>
    </location>
</feature>
<feature type="transmembrane region" description="Helical" evidence="7">
    <location>
        <begin position="46"/>
        <end position="63"/>
    </location>
</feature>
<feature type="transmembrane region" description="Helical" evidence="7">
    <location>
        <begin position="149"/>
        <end position="168"/>
    </location>
</feature>
<protein>
    <submittedName>
        <fullName evidence="9">HTTM domain-containing protein</fullName>
    </submittedName>
</protein>
<dbReference type="PANTHER" id="PTHR12639:SF7">
    <property type="entry name" value="HTTM DOMAIN-CONTAINING PROTEIN"/>
    <property type="match status" value="1"/>
</dbReference>
<dbReference type="STRING" id="915059.NH26_04970"/>
<evidence type="ECO:0000256" key="4">
    <source>
        <dbReference type="ARBA" id="ARBA00023136"/>
    </source>
</evidence>
<keyword evidence="2 7" id="KW-0812">Transmembrane</keyword>
<dbReference type="InterPro" id="IPR053934">
    <property type="entry name" value="HTTM_dom"/>
</dbReference>
<comment type="subcellular location">
    <subcellularLocation>
        <location evidence="1">Endomembrane system</location>
        <topology evidence="1">Multi-pass membrane protein</topology>
    </subcellularLocation>
</comment>
<dbReference type="GO" id="GO:0008488">
    <property type="term" value="F:gamma-glutamyl carboxylase activity"/>
    <property type="evidence" value="ECO:0007669"/>
    <property type="project" value="InterPro"/>
</dbReference>
<dbReference type="PANTHER" id="PTHR12639">
    <property type="entry name" value="VITAMIN K-DEPENDENT GAMMA-CARBOXYLASE"/>
    <property type="match status" value="1"/>
</dbReference>
<feature type="transmembrane region" description="Helical" evidence="7">
    <location>
        <begin position="111"/>
        <end position="128"/>
    </location>
</feature>
<evidence type="ECO:0000256" key="6">
    <source>
        <dbReference type="ARBA" id="ARBA00023239"/>
    </source>
</evidence>
<keyword evidence="3 7" id="KW-1133">Transmembrane helix</keyword>
<dbReference type="Pfam" id="PF22777">
    <property type="entry name" value="VKGC_lumenal_dom"/>
    <property type="match status" value="1"/>
</dbReference>
<dbReference type="SMART" id="SM00752">
    <property type="entry name" value="HTTM"/>
    <property type="match status" value="1"/>
</dbReference>
<dbReference type="AlphaFoldDB" id="A0A1S1YXJ5"/>
<keyword evidence="10" id="KW-1185">Reference proteome</keyword>
<dbReference type="RefSeq" id="WP_044222382.1">
    <property type="nucleotide sequence ID" value="NZ_JRYR02000001.1"/>
</dbReference>